<feature type="domain" description="PI-PLC Y-box" evidence="3">
    <location>
        <begin position="9"/>
        <end position="119"/>
    </location>
</feature>
<dbReference type="GO" id="GO:0004435">
    <property type="term" value="F:phosphatidylinositol-4,5-bisphosphate phospholipase C activity"/>
    <property type="evidence" value="ECO:0007669"/>
    <property type="project" value="UniProtKB-EC"/>
</dbReference>
<name>A0A3Q1EKH1_9TELE</name>
<keyword evidence="1" id="KW-0443">Lipid metabolism</keyword>
<dbReference type="PRINTS" id="PR00390">
    <property type="entry name" value="PHPHLIPASEC"/>
</dbReference>
<dbReference type="GO" id="GO:0010634">
    <property type="term" value="P:positive regulation of epithelial cell migration"/>
    <property type="evidence" value="ECO:0007669"/>
    <property type="project" value="TreeGrafter"/>
</dbReference>
<evidence type="ECO:0000313" key="4">
    <source>
        <dbReference type="Ensembl" id="ENSAPOP00000005006.1"/>
    </source>
</evidence>
<dbReference type="SUPFAM" id="SSF51695">
    <property type="entry name" value="PLC-like phosphodiesterases"/>
    <property type="match status" value="1"/>
</dbReference>
<evidence type="ECO:0000256" key="1">
    <source>
        <dbReference type="RuleBase" id="RU361133"/>
    </source>
</evidence>
<dbReference type="SUPFAM" id="SSF49562">
    <property type="entry name" value="C2 domain (Calcium/lipid-binding domain, CaLB)"/>
    <property type="match status" value="1"/>
</dbReference>
<dbReference type="Gene3D" id="3.20.20.190">
    <property type="entry name" value="Phosphatidylinositol (PI) phosphodiesterase"/>
    <property type="match status" value="1"/>
</dbReference>
<dbReference type="GO" id="GO:0032587">
    <property type="term" value="C:ruffle membrane"/>
    <property type="evidence" value="ECO:0007669"/>
    <property type="project" value="TreeGrafter"/>
</dbReference>
<dbReference type="SMART" id="SM00149">
    <property type="entry name" value="PLCYc"/>
    <property type="match status" value="1"/>
</dbReference>
<dbReference type="EC" id="3.1.4.11" evidence="1"/>
<protein>
    <recommendedName>
        <fullName evidence="1">Phosphoinositide phospholipase C</fullName>
        <ecNumber evidence="1">3.1.4.11</ecNumber>
    </recommendedName>
</protein>
<keyword evidence="5" id="KW-1185">Reference proteome</keyword>
<keyword evidence="1" id="KW-0378">Hydrolase</keyword>
<dbReference type="InterPro" id="IPR035892">
    <property type="entry name" value="C2_domain_sf"/>
</dbReference>
<dbReference type="Gene3D" id="2.60.40.150">
    <property type="entry name" value="C2 domain"/>
    <property type="match status" value="1"/>
</dbReference>
<dbReference type="GO" id="GO:0046488">
    <property type="term" value="P:phosphatidylinositol metabolic process"/>
    <property type="evidence" value="ECO:0007669"/>
    <property type="project" value="TreeGrafter"/>
</dbReference>
<dbReference type="CDD" id="cd00275">
    <property type="entry name" value="C2_PLC_like"/>
    <property type="match status" value="1"/>
</dbReference>
<evidence type="ECO:0000259" key="2">
    <source>
        <dbReference type="PROSITE" id="PS50004"/>
    </source>
</evidence>
<dbReference type="Pfam" id="PF00387">
    <property type="entry name" value="PI-PLC-Y"/>
    <property type="match status" value="1"/>
</dbReference>
<dbReference type="InterPro" id="IPR017946">
    <property type="entry name" value="PLC-like_Pdiesterase_TIM-brl"/>
</dbReference>
<dbReference type="InterPro" id="IPR001711">
    <property type="entry name" value="PLipase_C_Pinositol-sp_Y"/>
</dbReference>
<sequence length="243" mass="27780">KKAEVAMEMSDLVVYCQPRSKEKDRFGYNYKEIRSFVENKIPGKSRTKDFLQYNRKALSRIYPKGQRVESSNYDPYPLWAVGCHMVALNFQTAKYTQLNSALFSLNGCTGYVLQPELMRSDLQVIAARHLPKPGRSIASPFVEVELCGHTEEKFKTIVYDNGLNPVWKTPAEPIMFTVYEPELTFVRFVVNEEDMFSDPNFLAQATFPVKGLRSYRSVPLKNGYSENLELASLLVHIDVKQAG</sequence>
<dbReference type="PANTHER" id="PTHR10336:SF25">
    <property type="entry name" value="1-PHOSPHATIDYLINOSITOL 4,5-BISPHOSPHATE PHOSPHODIESTERASE GAMMA-2"/>
    <property type="match status" value="1"/>
</dbReference>
<feature type="domain" description="C2" evidence="2">
    <location>
        <begin position="97"/>
        <end position="222"/>
    </location>
</feature>
<keyword evidence="1" id="KW-0442">Lipid degradation</keyword>
<proteinExistence type="predicted"/>
<dbReference type="PANTHER" id="PTHR10336">
    <property type="entry name" value="PHOSPHOINOSITIDE-SPECIFIC PHOSPHOLIPASE C FAMILY PROTEIN"/>
    <property type="match status" value="1"/>
</dbReference>
<dbReference type="SMART" id="SM00239">
    <property type="entry name" value="C2"/>
    <property type="match status" value="1"/>
</dbReference>
<dbReference type="Proteomes" id="UP000257200">
    <property type="component" value="Unplaced"/>
</dbReference>
<accession>A0A3Q1EKH1</accession>
<dbReference type="GO" id="GO:0048015">
    <property type="term" value="P:phosphatidylinositol-mediated signaling"/>
    <property type="evidence" value="ECO:0007669"/>
    <property type="project" value="TreeGrafter"/>
</dbReference>
<dbReference type="InterPro" id="IPR000008">
    <property type="entry name" value="C2_dom"/>
</dbReference>
<dbReference type="GO" id="GO:0051209">
    <property type="term" value="P:release of sequestered calcium ion into cytosol"/>
    <property type="evidence" value="ECO:0007669"/>
    <property type="project" value="TreeGrafter"/>
</dbReference>
<dbReference type="InParanoid" id="A0A3Q1EKH1"/>
<comment type="catalytic activity">
    <reaction evidence="1">
        <text>a 1,2-diacyl-sn-glycero-3-phospho-(1D-myo-inositol-4,5-bisphosphate) + H2O = 1D-myo-inositol 1,4,5-trisphosphate + a 1,2-diacyl-sn-glycerol + H(+)</text>
        <dbReference type="Rhea" id="RHEA:33179"/>
        <dbReference type="ChEBI" id="CHEBI:15377"/>
        <dbReference type="ChEBI" id="CHEBI:15378"/>
        <dbReference type="ChEBI" id="CHEBI:17815"/>
        <dbReference type="ChEBI" id="CHEBI:58456"/>
        <dbReference type="ChEBI" id="CHEBI:203600"/>
        <dbReference type="EC" id="3.1.4.11"/>
    </reaction>
</comment>
<dbReference type="AlphaFoldDB" id="A0A3Q1EKH1"/>
<dbReference type="Ensembl" id="ENSAPOT00000009072.1">
    <property type="protein sequence ID" value="ENSAPOP00000005006.1"/>
    <property type="gene ID" value="ENSAPOG00000006660.1"/>
</dbReference>
<dbReference type="PROSITE" id="PS50008">
    <property type="entry name" value="PIPLC_Y_DOMAIN"/>
    <property type="match status" value="1"/>
</dbReference>
<dbReference type="InterPro" id="IPR001192">
    <property type="entry name" value="PI-PLC_fam"/>
</dbReference>
<dbReference type="PROSITE" id="PS50004">
    <property type="entry name" value="C2"/>
    <property type="match status" value="1"/>
</dbReference>
<dbReference type="GO" id="GO:0016042">
    <property type="term" value="P:lipid catabolic process"/>
    <property type="evidence" value="ECO:0007669"/>
    <property type="project" value="UniProtKB-KW"/>
</dbReference>
<reference evidence="4" key="1">
    <citation type="submission" date="2025-08" db="UniProtKB">
        <authorList>
            <consortium name="Ensembl"/>
        </authorList>
    </citation>
    <scope>IDENTIFICATION</scope>
</reference>
<dbReference type="GeneTree" id="ENSGT00940000157517"/>
<evidence type="ECO:0000313" key="5">
    <source>
        <dbReference type="Proteomes" id="UP000257200"/>
    </source>
</evidence>
<reference evidence="4" key="2">
    <citation type="submission" date="2025-09" db="UniProtKB">
        <authorList>
            <consortium name="Ensembl"/>
        </authorList>
    </citation>
    <scope>IDENTIFICATION</scope>
</reference>
<evidence type="ECO:0000259" key="3">
    <source>
        <dbReference type="PROSITE" id="PS50008"/>
    </source>
</evidence>
<organism evidence="4 5">
    <name type="scientific">Acanthochromis polyacanthus</name>
    <name type="common">spiny chromis</name>
    <dbReference type="NCBI Taxonomy" id="80966"/>
    <lineage>
        <taxon>Eukaryota</taxon>
        <taxon>Metazoa</taxon>
        <taxon>Chordata</taxon>
        <taxon>Craniata</taxon>
        <taxon>Vertebrata</taxon>
        <taxon>Euteleostomi</taxon>
        <taxon>Actinopterygii</taxon>
        <taxon>Neopterygii</taxon>
        <taxon>Teleostei</taxon>
        <taxon>Neoteleostei</taxon>
        <taxon>Acanthomorphata</taxon>
        <taxon>Ovalentaria</taxon>
        <taxon>Pomacentridae</taxon>
        <taxon>Acanthochromis</taxon>
    </lineage>
</organism>
<dbReference type="STRING" id="80966.ENSAPOP00000005006"/>
<dbReference type="Pfam" id="PF00168">
    <property type="entry name" value="C2"/>
    <property type="match status" value="1"/>
</dbReference>